<dbReference type="STRING" id="4781.A0A0P1AFH5"/>
<keyword evidence="1" id="KW-0695">RNA-directed DNA polymerase</keyword>
<evidence type="ECO:0000313" key="1">
    <source>
        <dbReference type="EMBL" id="CEG39276.1"/>
    </source>
</evidence>
<accession>A0A0P1AFH5</accession>
<dbReference type="SUPFAM" id="SSF56672">
    <property type="entry name" value="DNA/RNA polymerases"/>
    <property type="match status" value="1"/>
</dbReference>
<keyword evidence="1" id="KW-0808">Transferase</keyword>
<keyword evidence="2" id="KW-1185">Reference proteome</keyword>
<dbReference type="PANTHER" id="PTHR24559">
    <property type="entry name" value="TRANSPOSON TY3-I GAG-POL POLYPROTEIN"/>
    <property type="match status" value="1"/>
</dbReference>
<protein>
    <submittedName>
        <fullName evidence="1">Reverse transcriptase</fullName>
    </submittedName>
</protein>
<name>A0A0P1AFH5_PLAHL</name>
<dbReference type="AlphaFoldDB" id="A0A0P1AFH5"/>
<dbReference type="InterPro" id="IPR043502">
    <property type="entry name" value="DNA/RNA_pol_sf"/>
</dbReference>
<evidence type="ECO:0000313" key="2">
    <source>
        <dbReference type="Proteomes" id="UP000054928"/>
    </source>
</evidence>
<dbReference type="Proteomes" id="UP000054928">
    <property type="component" value="Unassembled WGS sequence"/>
</dbReference>
<organism evidence="1 2">
    <name type="scientific">Plasmopara halstedii</name>
    <name type="common">Downy mildew of sunflower</name>
    <dbReference type="NCBI Taxonomy" id="4781"/>
    <lineage>
        <taxon>Eukaryota</taxon>
        <taxon>Sar</taxon>
        <taxon>Stramenopiles</taxon>
        <taxon>Oomycota</taxon>
        <taxon>Peronosporomycetes</taxon>
        <taxon>Peronosporales</taxon>
        <taxon>Peronosporaceae</taxon>
        <taxon>Plasmopara</taxon>
    </lineage>
</organism>
<dbReference type="PANTHER" id="PTHR24559:SF444">
    <property type="entry name" value="REVERSE TRANSCRIPTASE DOMAIN-CONTAINING PROTEIN"/>
    <property type="match status" value="1"/>
</dbReference>
<keyword evidence="1" id="KW-0548">Nucleotidyltransferase</keyword>
<proteinExistence type="predicted"/>
<dbReference type="InterPro" id="IPR053134">
    <property type="entry name" value="RNA-dir_DNA_polymerase"/>
</dbReference>
<sequence>MSLEEFGSALKAGDIAEVVMVRPKEEINSSLLLDEAVLEVIKRVLNARSGSSILRNALDPYYPLVKKFQNVVSKDPRSVLPPDRGVRHEIDLDLGTKYCVTRQWPLPKEQCDVIDAFFRAKHDAGMVRESESPHSTPTFCVRKPNDKSRIVHAYNKLNAATIPAQMPIPGKDVLQNNMLQSKTMTITCGFPLTACPVFSDRNVSLVSVAESLGIFYMFCVRHIIGNTRANKTVRLTVTQEQFVWEENAAVSYVDYDVAIGKLNDVNPAATIYLSAIPASKWTLHPHVTTTPLYGWRTTNFVESEQANSLRL</sequence>
<dbReference type="Gene3D" id="3.10.10.10">
    <property type="entry name" value="HIV Type 1 Reverse Transcriptase, subunit A, domain 1"/>
    <property type="match status" value="1"/>
</dbReference>
<dbReference type="GO" id="GO:0003964">
    <property type="term" value="F:RNA-directed DNA polymerase activity"/>
    <property type="evidence" value="ECO:0007669"/>
    <property type="project" value="UniProtKB-KW"/>
</dbReference>
<reference evidence="2" key="1">
    <citation type="submission" date="2014-09" db="EMBL/GenBank/DDBJ databases">
        <authorList>
            <person name="Sharma Rahul"/>
            <person name="Thines Marco"/>
        </authorList>
    </citation>
    <scope>NUCLEOTIDE SEQUENCE [LARGE SCALE GENOMIC DNA]</scope>
</reference>
<dbReference type="OrthoDB" id="111017at2759"/>
<dbReference type="EMBL" id="CCYD01000409">
    <property type="protein sequence ID" value="CEG39276.1"/>
    <property type="molecule type" value="Genomic_DNA"/>
</dbReference>
<dbReference type="GeneID" id="36404382"/>
<dbReference type="RefSeq" id="XP_024575645.1">
    <property type="nucleotide sequence ID" value="XM_024724806.1"/>
</dbReference>